<dbReference type="PROSITE" id="PS50005">
    <property type="entry name" value="TPR"/>
    <property type="match status" value="1"/>
</dbReference>
<sequence length="303" mass="34209">MMKKITVLLLTVTSISAFAQQQVTLKKADSLFAKQEWKAAKQNYVSVLKDTSSNAVSWTRLGYCNQNLGLYAEALKDYDKCLANSPRPPVRSVTLSRMARIYAITNKIDEAADRLIKATALGYNSLPDLDTMADYKNMRAAANFADIRKKVYETVFPCAAEPHAHDFDFWIGEWDVYQTGTKFLVGHSLVQSISGECALLENWTSTQASTGKSINYYNAATGKWEQDWIGSAGGPQRYLNGEYKDGAMQFTYEFTNAQGKKQTGNFKFYNIDKDTVRQYQDVNNDDGKTVTVSYDFTYVRKKQ</sequence>
<dbReference type="SUPFAM" id="SSF48452">
    <property type="entry name" value="TPR-like"/>
    <property type="match status" value="1"/>
</dbReference>
<dbReference type="Proteomes" id="UP000321479">
    <property type="component" value="Chromosome"/>
</dbReference>
<evidence type="ECO:0000256" key="2">
    <source>
        <dbReference type="SAM" id="SignalP"/>
    </source>
</evidence>
<dbReference type="EMBL" id="CP042436">
    <property type="protein sequence ID" value="QEC62945.1"/>
    <property type="molecule type" value="Genomic_DNA"/>
</dbReference>
<dbReference type="OrthoDB" id="1121396at2"/>
<keyword evidence="1" id="KW-0802">TPR repeat</keyword>
<evidence type="ECO:0000313" key="4">
    <source>
        <dbReference type="Proteomes" id="UP000321479"/>
    </source>
</evidence>
<feature type="signal peptide" evidence="2">
    <location>
        <begin position="1"/>
        <end position="19"/>
    </location>
</feature>
<dbReference type="SMART" id="SM00028">
    <property type="entry name" value="TPR"/>
    <property type="match status" value="2"/>
</dbReference>
<dbReference type="InterPro" id="IPR019734">
    <property type="entry name" value="TPR_rpt"/>
</dbReference>
<evidence type="ECO:0000313" key="3">
    <source>
        <dbReference type="EMBL" id="QEC62945.1"/>
    </source>
</evidence>
<dbReference type="KEGG" id="mgin:FRZ54_10265"/>
<dbReference type="AlphaFoldDB" id="A0A5B8UW63"/>
<name>A0A5B8UW63_9SPHI</name>
<dbReference type="InterPro" id="IPR011990">
    <property type="entry name" value="TPR-like_helical_dom_sf"/>
</dbReference>
<keyword evidence="2" id="KW-0732">Signal</keyword>
<keyword evidence="4" id="KW-1185">Reference proteome</keyword>
<feature type="repeat" description="TPR" evidence="1">
    <location>
        <begin position="55"/>
        <end position="88"/>
    </location>
</feature>
<protein>
    <submittedName>
        <fullName evidence="3">Tetratricopeptide repeat protein</fullName>
    </submittedName>
</protein>
<gene>
    <name evidence="3" type="ORF">FRZ54_10265</name>
</gene>
<reference evidence="3 4" key="1">
    <citation type="journal article" date="2017" name="Curr. Microbiol.">
        <title>Mucilaginibacter ginsenosidivorans sp. nov., Isolated from Soil of Ginseng Field.</title>
        <authorList>
            <person name="Kim M.M."/>
            <person name="Siddiqi M.Z."/>
            <person name="Im W.T."/>
        </authorList>
    </citation>
    <scope>NUCLEOTIDE SEQUENCE [LARGE SCALE GENOMIC DNA]</scope>
    <source>
        <strain evidence="3 4">Gsoil 3017</strain>
    </source>
</reference>
<dbReference type="Gene3D" id="1.25.40.10">
    <property type="entry name" value="Tetratricopeptide repeat domain"/>
    <property type="match status" value="1"/>
</dbReference>
<feature type="chain" id="PRO_5023106551" evidence="2">
    <location>
        <begin position="20"/>
        <end position="303"/>
    </location>
</feature>
<accession>A0A5B8UW63</accession>
<proteinExistence type="predicted"/>
<organism evidence="3 4">
    <name type="scientific">Mucilaginibacter ginsenosidivorans</name>
    <dbReference type="NCBI Taxonomy" id="398053"/>
    <lineage>
        <taxon>Bacteria</taxon>
        <taxon>Pseudomonadati</taxon>
        <taxon>Bacteroidota</taxon>
        <taxon>Sphingobacteriia</taxon>
        <taxon>Sphingobacteriales</taxon>
        <taxon>Sphingobacteriaceae</taxon>
        <taxon>Mucilaginibacter</taxon>
    </lineage>
</organism>
<dbReference type="RefSeq" id="WP_147031521.1">
    <property type="nucleotide sequence ID" value="NZ_CP042436.1"/>
</dbReference>
<evidence type="ECO:0000256" key="1">
    <source>
        <dbReference type="PROSITE-ProRule" id="PRU00339"/>
    </source>
</evidence>